<dbReference type="InterPro" id="IPR003593">
    <property type="entry name" value="AAA+_ATPase"/>
</dbReference>
<feature type="transmembrane region" description="Helical" evidence="11">
    <location>
        <begin position="305"/>
        <end position="329"/>
    </location>
</feature>
<reference evidence="14 15" key="1">
    <citation type="journal article" date="2023" name="G3 (Bethesda)">
        <title>A chromosome-level genome assembly of Zasmidium syzygii isolated from banana leaves.</title>
        <authorList>
            <person name="van Westerhoven A.C."/>
            <person name="Mehrabi R."/>
            <person name="Talebi R."/>
            <person name="Steentjes M.B.F."/>
            <person name="Corcolon B."/>
            <person name="Chong P.A."/>
            <person name="Kema G.H.J."/>
            <person name="Seidl M.F."/>
        </authorList>
    </citation>
    <scope>NUCLEOTIDE SEQUENCE [LARGE SCALE GENOMIC DNA]</scope>
    <source>
        <strain evidence="14 15">P124</strain>
    </source>
</reference>
<dbReference type="SUPFAM" id="SSF90123">
    <property type="entry name" value="ABC transporter transmembrane region"/>
    <property type="match status" value="2"/>
</dbReference>
<feature type="region of interest" description="Disordered" evidence="10">
    <location>
        <begin position="1"/>
        <end position="56"/>
    </location>
</feature>
<feature type="compositionally biased region" description="Basic and acidic residues" evidence="10">
    <location>
        <begin position="17"/>
        <end position="35"/>
    </location>
</feature>
<evidence type="ECO:0000256" key="11">
    <source>
        <dbReference type="SAM" id="Phobius"/>
    </source>
</evidence>
<feature type="domain" description="ABC transmembrane type-1" evidence="13">
    <location>
        <begin position="81"/>
        <end position="371"/>
    </location>
</feature>
<dbReference type="EMBL" id="JAXOVC010000010">
    <property type="protein sequence ID" value="KAK4496175.1"/>
    <property type="molecule type" value="Genomic_DNA"/>
</dbReference>
<feature type="compositionally biased region" description="Basic and acidic residues" evidence="10">
    <location>
        <begin position="43"/>
        <end position="56"/>
    </location>
</feature>
<feature type="transmembrane region" description="Helical" evidence="11">
    <location>
        <begin position="203"/>
        <end position="221"/>
    </location>
</feature>
<dbReference type="PROSITE" id="PS50929">
    <property type="entry name" value="ABC_TM1F"/>
    <property type="match status" value="2"/>
</dbReference>
<evidence type="ECO:0000256" key="3">
    <source>
        <dbReference type="ARBA" id="ARBA00022448"/>
    </source>
</evidence>
<feature type="transmembrane region" description="Helical" evidence="11">
    <location>
        <begin position="994"/>
        <end position="1015"/>
    </location>
</feature>
<feature type="transmembrane region" description="Helical" evidence="11">
    <location>
        <begin position="881"/>
        <end position="899"/>
    </location>
</feature>
<evidence type="ECO:0000259" key="13">
    <source>
        <dbReference type="PROSITE" id="PS50929"/>
    </source>
</evidence>
<dbReference type="SMART" id="SM00382">
    <property type="entry name" value="AAA"/>
    <property type="match status" value="2"/>
</dbReference>
<name>A0ABR0E423_ZASCE</name>
<evidence type="ECO:0008006" key="16">
    <source>
        <dbReference type="Google" id="ProtNLM"/>
    </source>
</evidence>
<evidence type="ECO:0000256" key="8">
    <source>
        <dbReference type="ARBA" id="ARBA00022989"/>
    </source>
</evidence>
<comment type="caution">
    <text evidence="14">The sequence shown here is derived from an EMBL/GenBank/DDBJ whole genome shotgun (WGS) entry which is preliminary data.</text>
</comment>
<accession>A0ABR0E423</accession>
<evidence type="ECO:0000256" key="7">
    <source>
        <dbReference type="ARBA" id="ARBA00022840"/>
    </source>
</evidence>
<keyword evidence="4 11" id="KW-0812">Transmembrane</keyword>
<feature type="compositionally biased region" description="Basic and acidic residues" evidence="10">
    <location>
        <begin position="665"/>
        <end position="679"/>
    </location>
</feature>
<dbReference type="PROSITE" id="PS50893">
    <property type="entry name" value="ABC_TRANSPORTER_2"/>
    <property type="match status" value="2"/>
</dbReference>
<evidence type="ECO:0000256" key="6">
    <source>
        <dbReference type="ARBA" id="ARBA00022741"/>
    </source>
</evidence>
<keyword evidence="9 11" id="KW-0472">Membrane</keyword>
<dbReference type="InterPro" id="IPR011527">
    <property type="entry name" value="ABC1_TM_dom"/>
</dbReference>
<keyword evidence="3" id="KW-0813">Transport</keyword>
<evidence type="ECO:0000313" key="14">
    <source>
        <dbReference type="EMBL" id="KAK4496175.1"/>
    </source>
</evidence>
<feature type="transmembrane region" description="Helical" evidence="11">
    <location>
        <begin position="958"/>
        <end position="982"/>
    </location>
</feature>
<evidence type="ECO:0000256" key="10">
    <source>
        <dbReference type="SAM" id="MobiDB-lite"/>
    </source>
</evidence>
<dbReference type="PANTHER" id="PTHR43394:SF11">
    <property type="entry name" value="ATP-BINDING CASSETTE TRANSPORTER"/>
    <property type="match status" value="1"/>
</dbReference>
<dbReference type="CDD" id="cd18577">
    <property type="entry name" value="ABC_6TM_Pgp_ABCB1_D1_like"/>
    <property type="match status" value="1"/>
</dbReference>
<dbReference type="Gene3D" id="1.20.1560.10">
    <property type="entry name" value="ABC transporter type 1, transmembrane domain"/>
    <property type="match status" value="1"/>
</dbReference>
<evidence type="ECO:0000256" key="5">
    <source>
        <dbReference type="ARBA" id="ARBA00022737"/>
    </source>
</evidence>
<evidence type="ECO:0000256" key="1">
    <source>
        <dbReference type="ARBA" id="ARBA00004141"/>
    </source>
</evidence>
<feature type="transmembrane region" description="Helical" evidence="11">
    <location>
        <begin position="776"/>
        <end position="808"/>
    </location>
</feature>
<keyword evidence="15" id="KW-1185">Reference proteome</keyword>
<feature type="transmembrane region" description="Helical" evidence="11">
    <location>
        <begin position="77"/>
        <end position="100"/>
    </location>
</feature>
<dbReference type="Proteomes" id="UP001305779">
    <property type="component" value="Unassembled WGS sequence"/>
</dbReference>
<feature type="transmembrane region" description="Helical" evidence="11">
    <location>
        <begin position="341"/>
        <end position="363"/>
    </location>
</feature>
<comment type="subcellular location">
    <subcellularLocation>
        <location evidence="1">Membrane</location>
        <topology evidence="1">Multi-pass membrane protein</topology>
    </subcellularLocation>
</comment>
<dbReference type="Pfam" id="PF00664">
    <property type="entry name" value="ABC_membrane"/>
    <property type="match status" value="2"/>
</dbReference>
<feature type="transmembrane region" description="Helical" evidence="11">
    <location>
        <begin position="855"/>
        <end position="875"/>
    </location>
</feature>
<dbReference type="SUPFAM" id="SSF52540">
    <property type="entry name" value="P-loop containing nucleoside triphosphate hydrolases"/>
    <property type="match status" value="2"/>
</dbReference>
<evidence type="ECO:0000256" key="4">
    <source>
        <dbReference type="ARBA" id="ARBA00022692"/>
    </source>
</evidence>
<evidence type="ECO:0000256" key="2">
    <source>
        <dbReference type="ARBA" id="ARBA00007577"/>
    </source>
</evidence>
<dbReference type="InterPro" id="IPR036640">
    <property type="entry name" value="ABC1_TM_sf"/>
</dbReference>
<dbReference type="Gene3D" id="3.40.50.300">
    <property type="entry name" value="P-loop containing nucleotide triphosphate hydrolases"/>
    <property type="match status" value="2"/>
</dbReference>
<feature type="domain" description="ABC transmembrane type-1" evidence="13">
    <location>
        <begin position="736"/>
        <end position="1023"/>
    </location>
</feature>
<keyword evidence="7" id="KW-0067">ATP-binding</keyword>
<keyword evidence="6" id="KW-0547">Nucleotide-binding</keyword>
<dbReference type="PROSITE" id="PS00211">
    <property type="entry name" value="ABC_TRANSPORTER_1"/>
    <property type="match status" value="2"/>
</dbReference>
<dbReference type="InterPro" id="IPR003439">
    <property type="entry name" value="ABC_transporter-like_ATP-bd"/>
</dbReference>
<dbReference type="CDD" id="cd03249">
    <property type="entry name" value="ABC_MTABC3_MDL1_MDL2"/>
    <property type="match status" value="1"/>
</dbReference>
<feature type="transmembrane region" description="Helical" evidence="11">
    <location>
        <begin position="127"/>
        <end position="154"/>
    </location>
</feature>
<feature type="compositionally biased region" description="Low complexity" evidence="10">
    <location>
        <begin position="684"/>
        <end position="699"/>
    </location>
</feature>
<evidence type="ECO:0000313" key="15">
    <source>
        <dbReference type="Proteomes" id="UP001305779"/>
    </source>
</evidence>
<gene>
    <name evidence="14" type="ORF">PRZ48_012155</name>
</gene>
<keyword evidence="8 11" id="KW-1133">Transmembrane helix</keyword>
<protein>
    <recommendedName>
        <fullName evidence="16">ABC transporter</fullName>
    </recommendedName>
</protein>
<dbReference type="CDD" id="cd18578">
    <property type="entry name" value="ABC_6TM_Pgp_ABCB1_D2_like"/>
    <property type="match status" value="1"/>
</dbReference>
<evidence type="ECO:0000259" key="12">
    <source>
        <dbReference type="PROSITE" id="PS50893"/>
    </source>
</evidence>
<feature type="domain" description="ABC transporter" evidence="12">
    <location>
        <begin position="1059"/>
        <end position="1296"/>
    </location>
</feature>
<feature type="transmembrane region" description="Helical" evidence="11">
    <location>
        <begin position="227"/>
        <end position="246"/>
    </location>
</feature>
<feature type="region of interest" description="Disordered" evidence="10">
    <location>
        <begin position="665"/>
        <end position="705"/>
    </location>
</feature>
<proteinExistence type="inferred from homology"/>
<feature type="domain" description="ABC transporter" evidence="12">
    <location>
        <begin position="406"/>
        <end position="649"/>
    </location>
</feature>
<evidence type="ECO:0000256" key="9">
    <source>
        <dbReference type="ARBA" id="ARBA00023136"/>
    </source>
</evidence>
<feature type="transmembrane region" description="Helical" evidence="11">
    <location>
        <begin position="732"/>
        <end position="756"/>
    </location>
</feature>
<dbReference type="Pfam" id="PF00005">
    <property type="entry name" value="ABC_tran"/>
    <property type="match status" value="2"/>
</dbReference>
<dbReference type="PANTHER" id="PTHR43394">
    <property type="entry name" value="ATP-DEPENDENT PERMEASE MDL1, MITOCHONDRIAL"/>
    <property type="match status" value="1"/>
</dbReference>
<sequence>MSDSEKSVDGMSPAPNDRNRIEKPVLDDEGKERDSINPNDAAGSEKGDGEEKKDEEKKSGLKDYIRIFAYADKWSRALYGAALVGAIASGAALPVMTLAFGSGIRNLASFQPGQSSASDFTSSINGIVLYFVYLFAARFAIGYFATLCICMAAARTTNSLRKAFLSSLLRQGIAHFDETGNGSAAAQITTNGNRINQGIAEKLFTAVAGISMFFAAYIVALSKQWKLALIAMSILPAIFGTMAIALKIDAPLEARVVKIYSRAAEIAHDALASIKSIRAFGAEKKVGEWYDDYLKQALVLGKKKCYIYASLLSSQTFMTISGTALAFWQGHSLFVDGEIDSVGTVFTVVLAVTLGASSVLQVLPQVTAITNASSAAAELFSVIDKPSAMDPLSPAGDQPEVCQGEIAFRNVGFAYPTRPNAPVLQGLDLSIPAGKTTAIVGPSGCGKSTIVGLLEKWYQPTSGSIILDGRDILDCNTKWLRNNIRLVQQEPTLFEGSVFENVAKGLVNRSSLSADDQMALVQEACKSADAHSFVERLPQGYHTQLGEAAGTISGGQRQRLSIARSIISEPKVLVCDEATSALDPRAEQAVQDALDRVSAGKTTIVIAHKLKTVMKADSIAVMSDGRVVEQGSHRELVERDGLYAAMVRAQDLGADARDQIEEQNIQDEKHEGEPQDDSRPALFRAATSRRTTKSSTSGASEDDTTDYLTKGTLNMSLVTCIARMLWEHKDLYWWYALTASAYLIVGGTYPAQSVIFARYIQDFEPGNEGAALGPNFWALMVFVLALANFLGYFGVGLATNTVGQILTYRYRLEMLRRMLDLDQDFYDCPDNSSGVLASQLSSIPSQVQELMSTNLGLMFNLVVNVTSTGILAIAFGWKLGLTLVFTGLFLIVGSGYIRIRLDQRLEATTAKQASSSSALGSEAVRAIRTVSLLTLEDSVLSEYSYALDSVLGKTFRSLVFTLIPYAFSQSAEFLVIGLGLWYGAKLVARGEYSVTQFFVIFLAIIFGDQAAAQFFTYTTSITKAKPGANFILWLRTIAPKIREDSSNSGKGPRGDGAAVGVNNVHFRYRQRASTKVLQGISMQIPTGGFVAFVGPSGCGKSTVISLLERFYDPTSGTITLNDDDISSLSPKQLRAYLSLVQQEPPLYLGSVRDNITLGLDHEATEEEVLEACRQANAYDFVTSLPEGLNTPCGSKGLQFSGGQRQRIAVARALIRKPKLLLLDEATSALDTHSERLVQQSLDEAAQDRTTVAVAHRLSTVRNADVIFVVEDGKIAEQGTHDELFSLRGRYHAMCLAQSLDRA</sequence>
<keyword evidence="5" id="KW-0677">Repeat</keyword>
<comment type="similarity">
    <text evidence="2">Belongs to the ABC transporter superfamily. ABCB family. Multidrug resistance exporter (TC 3.A.1.201) subfamily.</text>
</comment>
<dbReference type="InterPro" id="IPR039421">
    <property type="entry name" value="Type_1_exporter"/>
</dbReference>
<organism evidence="14 15">
    <name type="scientific">Zasmidium cellare</name>
    <name type="common">Wine cellar mold</name>
    <name type="synonym">Racodium cellare</name>
    <dbReference type="NCBI Taxonomy" id="395010"/>
    <lineage>
        <taxon>Eukaryota</taxon>
        <taxon>Fungi</taxon>
        <taxon>Dikarya</taxon>
        <taxon>Ascomycota</taxon>
        <taxon>Pezizomycotina</taxon>
        <taxon>Dothideomycetes</taxon>
        <taxon>Dothideomycetidae</taxon>
        <taxon>Mycosphaerellales</taxon>
        <taxon>Mycosphaerellaceae</taxon>
        <taxon>Zasmidium</taxon>
    </lineage>
</organism>
<dbReference type="InterPro" id="IPR017871">
    <property type="entry name" value="ABC_transporter-like_CS"/>
</dbReference>
<dbReference type="InterPro" id="IPR027417">
    <property type="entry name" value="P-loop_NTPase"/>
</dbReference>